<dbReference type="RefSeq" id="WP_218266265.1">
    <property type="nucleotide sequence ID" value="NZ_CP077717.1"/>
</dbReference>
<organism evidence="2 3">
    <name type="scientific">Saccharolobus shibatae (strain ATCC 51178 / DSM 5389 / JCM 8931 / NBRC 15437 / B12)</name>
    <name type="common">Sulfolobus shibatae</name>
    <dbReference type="NCBI Taxonomy" id="523848"/>
    <lineage>
        <taxon>Archaea</taxon>
        <taxon>Thermoproteota</taxon>
        <taxon>Thermoprotei</taxon>
        <taxon>Sulfolobales</taxon>
        <taxon>Sulfolobaceae</taxon>
        <taxon>Saccharolobus</taxon>
    </lineage>
</organism>
<feature type="coiled-coil region" evidence="1">
    <location>
        <begin position="47"/>
        <end position="88"/>
    </location>
</feature>
<dbReference type="EMBL" id="CP077717">
    <property type="protein sequence ID" value="QXJ29552.1"/>
    <property type="molecule type" value="Genomic_DNA"/>
</dbReference>
<dbReference type="GeneID" id="65563898"/>
<sequence>MKARVIAGIVLLIVAIILALFIAMAYFNPSFINNAGGSGNATGSSSCPDLQNQVNTLQSQIASLQSQLQNYQSQLQNYQNIVNLQDSQTIVNNYAINEPASQYYGIPFNAQYAGYVIVNVQSSTTTKTQVYIVENTNNAGQIVSQTYSIGSGGVVYFPVLPGQVTVYIGNSDFFNGASQTVTITYVY</sequence>
<keyword evidence="1" id="KW-0175">Coiled coil</keyword>
<dbReference type="KEGG" id="sshi:J5U23_02421"/>
<proteinExistence type="predicted"/>
<evidence type="ECO:0000313" key="2">
    <source>
        <dbReference type="EMBL" id="QXJ29552.1"/>
    </source>
</evidence>
<accession>A0A8F5GUM8</accession>
<protein>
    <submittedName>
        <fullName evidence="2">Coiled-coil domain protein</fullName>
    </submittedName>
</protein>
<dbReference type="OrthoDB" id="386907at2157"/>
<dbReference type="AlphaFoldDB" id="A0A8F5GUM8"/>
<name>A0A8F5GUM8_SACSH</name>
<evidence type="ECO:0000256" key="1">
    <source>
        <dbReference type="SAM" id="Coils"/>
    </source>
</evidence>
<reference evidence="2" key="1">
    <citation type="journal article" date="2021" name="Environ. Microbiol.">
        <title>New insights into the diversity and evolution of the archaeal mobilome from three complete genomes of Saccharolobus shibatae.</title>
        <authorList>
            <person name="Medvedeva S."/>
            <person name="Brandt D."/>
            <person name="Cvirkaite-Krupovic V."/>
            <person name="Liu Y."/>
            <person name="Severinov K."/>
            <person name="Ishino S."/>
            <person name="Ishino Y."/>
            <person name="Prangishvili D."/>
            <person name="Kalinowski J."/>
            <person name="Krupovic M."/>
        </authorList>
    </citation>
    <scope>NUCLEOTIDE SEQUENCE</scope>
    <source>
        <strain evidence="2">B12</strain>
    </source>
</reference>
<dbReference type="Proteomes" id="UP000694018">
    <property type="component" value="Chromosome"/>
</dbReference>
<evidence type="ECO:0000313" key="3">
    <source>
        <dbReference type="Proteomes" id="UP000694018"/>
    </source>
</evidence>
<gene>
    <name evidence="2" type="ORF">J5U23_02421</name>
</gene>